<keyword evidence="7 12" id="KW-0808">Transferase</keyword>
<comment type="caution">
    <text evidence="12">The sequence shown here is derived from an EMBL/GenBank/DDBJ whole genome shotgun (WGS) entry which is preliminary data.</text>
</comment>
<dbReference type="InterPro" id="IPR017938">
    <property type="entry name" value="Riboflavin_synthase-like_b-brl"/>
</dbReference>
<comment type="catalytic activity">
    <reaction evidence="1">
        <text>2 6,7-dimethyl-8-(1-D-ribityl)lumazine + H(+) = 5-amino-6-(D-ribitylamino)uracil + riboflavin</text>
        <dbReference type="Rhea" id="RHEA:20772"/>
        <dbReference type="ChEBI" id="CHEBI:15378"/>
        <dbReference type="ChEBI" id="CHEBI:15934"/>
        <dbReference type="ChEBI" id="CHEBI:57986"/>
        <dbReference type="ChEBI" id="CHEBI:58201"/>
        <dbReference type="EC" id="2.5.1.9"/>
    </reaction>
</comment>
<dbReference type="PROSITE" id="PS51177">
    <property type="entry name" value="LUMAZINE_BIND"/>
    <property type="match status" value="2"/>
</dbReference>
<dbReference type="InterPro" id="IPR023366">
    <property type="entry name" value="ATP_synth_asu-like_sf"/>
</dbReference>
<dbReference type="InterPro" id="IPR001783">
    <property type="entry name" value="Lumazine-bd"/>
</dbReference>
<proteinExistence type="predicted"/>
<evidence type="ECO:0000256" key="1">
    <source>
        <dbReference type="ARBA" id="ARBA00000968"/>
    </source>
</evidence>
<dbReference type="InterPro" id="IPR026017">
    <property type="entry name" value="Lumazine-bd_dom"/>
</dbReference>
<dbReference type="Proteomes" id="UP000627521">
    <property type="component" value="Unassembled WGS sequence"/>
</dbReference>
<dbReference type="RefSeq" id="WP_099568319.1">
    <property type="nucleotide sequence ID" value="NZ_JACXXF010000003.1"/>
</dbReference>
<feature type="domain" description="Lumazine-binding" evidence="11">
    <location>
        <begin position="96"/>
        <end position="192"/>
    </location>
</feature>
<feature type="domain" description="Lumazine-binding" evidence="11">
    <location>
        <begin position="1"/>
        <end position="95"/>
    </location>
</feature>
<evidence type="ECO:0000256" key="4">
    <source>
        <dbReference type="ARBA" id="ARBA00012827"/>
    </source>
</evidence>
<evidence type="ECO:0000313" key="12">
    <source>
        <dbReference type="EMBL" id="MBD3863040.1"/>
    </source>
</evidence>
<sequence>MFTGIIETLGTVKQLTTVKDNLDITIESTITNQLKIDQSVAHNGVCLTVVEINDDQYKVTAIKETLDKTNIGDLQINDIVNIERAMKLGDRLDGHIVQGHVDQTAICIEATETNGSWLYTFEYDPKLNNITIEKGSITVNGVSLTVVNSQKNSFSVAIIPYTYEHTNFKQFKIGTKINLEFDVIGKYVKRLNELNV</sequence>
<protein>
    <recommendedName>
        <fullName evidence="5 9">Riboflavin synthase</fullName>
        <ecNumber evidence="4 9">2.5.1.9</ecNumber>
    </recommendedName>
</protein>
<evidence type="ECO:0000256" key="6">
    <source>
        <dbReference type="ARBA" id="ARBA00022619"/>
    </source>
</evidence>
<dbReference type="PIRSF" id="PIRSF000498">
    <property type="entry name" value="Riboflavin_syn_A"/>
    <property type="match status" value="1"/>
</dbReference>
<evidence type="ECO:0000259" key="11">
    <source>
        <dbReference type="PROSITE" id="PS51177"/>
    </source>
</evidence>
<feature type="repeat" description="Lumazine-binding" evidence="10">
    <location>
        <begin position="1"/>
        <end position="95"/>
    </location>
</feature>
<dbReference type="SUPFAM" id="SSF63380">
    <property type="entry name" value="Riboflavin synthase domain-like"/>
    <property type="match status" value="2"/>
</dbReference>
<feature type="repeat" description="Lumazine-binding" evidence="10">
    <location>
        <begin position="96"/>
        <end position="192"/>
    </location>
</feature>
<accession>A0ABR8LX21</accession>
<organism evidence="12 13">
    <name type="scientific">Olleya marilimosa</name>
    <dbReference type="NCBI Taxonomy" id="272164"/>
    <lineage>
        <taxon>Bacteria</taxon>
        <taxon>Pseudomonadati</taxon>
        <taxon>Bacteroidota</taxon>
        <taxon>Flavobacteriia</taxon>
        <taxon>Flavobacteriales</taxon>
        <taxon>Flavobacteriaceae</taxon>
    </lineage>
</organism>
<dbReference type="NCBIfam" id="NF006767">
    <property type="entry name" value="PRK09289.1"/>
    <property type="match status" value="1"/>
</dbReference>
<name>A0ABR8LX21_9FLAO</name>
<dbReference type="EC" id="2.5.1.9" evidence="4 9"/>
<evidence type="ECO:0000256" key="10">
    <source>
        <dbReference type="PROSITE-ProRule" id="PRU00524"/>
    </source>
</evidence>
<keyword evidence="8" id="KW-0677">Repeat</keyword>
<evidence type="ECO:0000313" key="13">
    <source>
        <dbReference type="Proteomes" id="UP000627521"/>
    </source>
</evidence>
<dbReference type="CDD" id="cd00402">
    <property type="entry name" value="Riboflavin_synthase_like"/>
    <property type="match status" value="1"/>
</dbReference>
<keyword evidence="13" id="KW-1185">Reference proteome</keyword>
<gene>
    <name evidence="12" type="ORF">IEG06_06215</name>
</gene>
<evidence type="ECO:0000256" key="5">
    <source>
        <dbReference type="ARBA" id="ARBA00013950"/>
    </source>
</evidence>
<dbReference type="PANTHER" id="PTHR21098">
    <property type="entry name" value="RIBOFLAVIN SYNTHASE ALPHA CHAIN"/>
    <property type="match status" value="1"/>
</dbReference>
<dbReference type="NCBIfam" id="TIGR00187">
    <property type="entry name" value="ribE"/>
    <property type="match status" value="1"/>
</dbReference>
<keyword evidence="6" id="KW-0686">Riboflavin biosynthesis</keyword>
<comment type="function">
    <text evidence="2">Catalyzes the dismutation of two molecules of 6,7-dimethyl-8-ribityllumazine, resulting in the formation of riboflavin and 5-amino-6-(D-ribitylamino)uracil.</text>
</comment>
<dbReference type="EMBL" id="JACXXH010000003">
    <property type="protein sequence ID" value="MBD3863040.1"/>
    <property type="molecule type" value="Genomic_DNA"/>
</dbReference>
<evidence type="ECO:0000256" key="9">
    <source>
        <dbReference type="NCBIfam" id="TIGR00187"/>
    </source>
</evidence>
<evidence type="ECO:0000256" key="8">
    <source>
        <dbReference type="ARBA" id="ARBA00022737"/>
    </source>
</evidence>
<evidence type="ECO:0000256" key="3">
    <source>
        <dbReference type="ARBA" id="ARBA00004887"/>
    </source>
</evidence>
<dbReference type="GO" id="GO:0004746">
    <property type="term" value="F:riboflavin synthase activity"/>
    <property type="evidence" value="ECO:0007669"/>
    <property type="project" value="UniProtKB-EC"/>
</dbReference>
<evidence type="ECO:0000256" key="2">
    <source>
        <dbReference type="ARBA" id="ARBA00002803"/>
    </source>
</evidence>
<dbReference type="Pfam" id="PF00677">
    <property type="entry name" value="Lum_binding"/>
    <property type="match status" value="2"/>
</dbReference>
<evidence type="ECO:0000256" key="7">
    <source>
        <dbReference type="ARBA" id="ARBA00022679"/>
    </source>
</evidence>
<comment type="pathway">
    <text evidence="3">Cofactor biosynthesis; riboflavin biosynthesis; riboflavin from 2-hydroxy-3-oxobutyl phosphate and 5-amino-6-(D-ribitylamino)uracil: step 2/2.</text>
</comment>
<reference evidence="12 13" key="1">
    <citation type="submission" date="2020-09" db="EMBL/GenBank/DDBJ databases">
        <title>Bacillus nautilus sp. nov., Chryseoglobus crepusculi sp. nov, and Psychrobacter noctis sp. nov., isolated from deep-sea sponges from the equatorial Atlantic.</title>
        <authorList>
            <person name="Stennett H.L."/>
            <person name="Williams S.E."/>
        </authorList>
    </citation>
    <scope>NUCLEOTIDE SEQUENCE [LARGE SCALE GENOMIC DNA]</scope>
    <source>
        <strain evidence="12 13">28M-24</strain>
    </source>
</reference>
<dbReference type="Gene3D" id="2.40.30.20">
    <property type="match status" value="2"/>
</dbReference>
<dbReference type="PANTHER" id="PTHR21098:SF12">
    <property type="entry name" value="RIBOFLAVIN SYNTHASE"/>
    <property type="match status" value="1"/>
</dbReference>